<evidence type="ECO:0000313" key="1">
    <source>
        <dbReference type="EMBL" id="GAA4133719.1"/>
    </source>
</evidence>
<keyword evidence="2" id="KW-1185">Reference proteome</keyword>
<gene>
    <name evidence="1" type="ORF">GCM10022416_14920</name>
</gene>
<protein>
    <recommendedName>
        <fullName evidence="3">Plastocyanin-like domain-containing protein</fullName>
    </recommendedName>
</protein>
<sequence>MNVTTQLVRVSWTKASRGAPGAARRNACPEAFPLPSADPPFVHTVHMREEHDFAPHETVTGGPPHRDLVHVHERDGLLHVELRPSPFGNPWRQGRPKNIRLAAGETLRWKINYRFSGYHGWSYRLDTLNLAYGPAFPHNIFLTPPTHTIDERAHLF</sequence>
<comment type="caution">
    <text evidence="1">The sequence shown here is derived from an EMBL/GenBank/DDBJ whole genome shotgun (WGS) entry which is preliminary data.</text>
</comment>
<evidence type="ECO:0000313" key="2">
    <source>
        <dbReference type="Proteomes" id="UP001500266"/>
    </source>
</evidence>
<dbReference type="Proteomes" id="UP001500266">
    <property type="component" value="Unassembled WGS sequence"/>
</dbReference>
<organism evidence="1 2">
    <name type="scientific">Actinomadura keratinilytica</name>
    <dbReference type="NCBI Taxonomy" id="547461"/>
    <lineage>
        <taxon>Bacteria</taxon>
        <taxon>Bacillati</taxon>
        <taxon>Actinomycetota</taxon>
        <taxon>Actinomycetes</taxon>
        <taxon>Streptosporangiales</taxon>
        <taxon>Thermomonosporaceae</taxon>
        <taxon>Actinomadura</taxon>
    </lineage>
</organism>
<accession>A0ABP7YBS0</accession>
<name>A0ABP7YBS0_9ACTN</name>
<proteinExistence type="predicted"/>
<dbReference type="RefSeq" id="WP_345018729.1">
    <property type="nucleotide sequence ID" value="NZ_BAABDO010000013.1"/>
</dbReference>
<evidence type="ECO:0008006" key="3">
    <source>
        <dbReference type="Google" id="ProtNLM"/>
    </source>
</evidence>
<dbReference type="EMBL" id="BAABDO010000013">
    <property type="protein sequence ID" value="GAA4133719.1"/>
    <property type="molecule type" value="Genomic_DNA"/>
</dbReference>
<reference evidence="2" key="1">
    <citation type="journal article" date="2019" name="Int. J. Syst. Evol. Microbiol.">
        <title>The Global Catalogue of Microorganisms (GCM) 10K type strain sequencing project: providing services to taxonomists for standard genome sequencing and annotation.</title>
        <authorList>
            <consortium name="The Broad Institute Genomics Platform"/>
            <consortium name="The Broad Institute Genome Sequencing Center for Infectious Disease"/>
            <person name="Wu L."/>
            <person name="Ma J."/>
        </authorList>
    </citation>
    <scope>NUCLEOTIDE SEQUENCE [LARGE SCALE GENOMIC DNA]</scope>
    <source>
        <strain evidence="2">JCM 17316</strain>
    </source>
</reference>